<keyword evidence="1" id="KW-0732">Signal</keyword>
<dbReference type="VEuPathDB" id="PlasmoDB:PKNOH_S02298900"/>
<dbReference type="VEuPathDB" id="PlasmoDB:PKA1H_030011600"/>
<evidence type="ECO:0000313" key="2">
    <source>
        <dbReference type="EMBL" id="OTN68405.1"/>
    </source>
</evidence>
<dbReference type="InterPro" id="IPR024079">
    <property type="entry name" value="MetalloPept_cat_dom_sf"/>
</dbReference>
<accession>A0A1Y3DYA6</accession>
<dbReference type="OMA" id="AYAHDKT"/>
<evidence type="ECO:0000256" key="1">
    <source>
        <dbReference type="SAM" id="SignalP"/>
    </source>
</evidence>
<gene>
    <name evidence="2" type="primary">SIAP1</name>
    <name evidence="2" type="ORF">PKNOH_S02298900</name>
</gene>
<dbReference type="OrthoDB" id="360533at2759"/>
<organism evidence="2 3">
    <name type="scientific">Plasmodium knowlesi</name>
    <dbReference type="NCBI Taxonomy" id="5850"/>
    <lineage>
        <taxon>Eukaryota</taxon>
        <taxon>Sar</taxon>
        <taxon>Alveolata</taxon>
        <taxon>Apicomplexa</taxon>
        <taxon>Aconoidasida</taxon>
        <taxon>Haemosporida</taxon>
        <taxon>Plasmodiidae</taxon>
        <taxon>Plasmodium</taxon>
        <taxon>Plasmodium (Plasmodium)</taxon>
    </lineage>
</organism>
<protein>
    <submittedName>
        <fullName evidence="2">Putative Sporozoite invasion-associated protein 1</fullName>
    </submittedName>
</protein>
<reference evidence="2 3" key="1">
    <citation type="submission" date="2017-05" db="EMBL/GenBank/DDBJ databases">
        <title>PacBio assembly of a Plasmodium knowlesi genome sequence with Hi-C correction and manual annotation of the SICAvar gene family.</title>
        <authorList>
            <person name="Lapp S.A."/>
            <person name="Geraldo J.A."/>
            <person name="Chien J.-T."/>
            <person name="Ay F."/>
            <person name="Pakala S.B."/>
            <person name="Batugedara G."/>
            <person name="Humphrey J.C."/>
            <person name="Debarry J.D."/>
            <person name="Le Roch K.G."/>
            <person name="Galinski M.R."/>
            <person name="Kissinger J.C."/>
        </authorList>
    </citation>
    <scope>NUCLEOTIDE SEQUENCE [LARGE SCALE GENOMIC DNA]</scope>
    <source>
        <strain evidence="3">Malayan Strain Pk1 (A+)</strain>
    </source>
</reference>
<sequence length="998" mass="113222">MREFNPFALFALWIAILSVTKTYNIRNFGGDNNVKHLRFSEDAAAGRSTAPKNRGSPLSHIKEKNLIVDDDNSPLGKAIFMQTSVTLSNLMHDREMIHSPPSNPATTYVITGSVRGIEDGNPISIALGAQYSNNFDSLEVLVLTSENPQFKFIVHGGKYYLRTFGSTYLTPSAIKLNIPCSKCKFVNSDFSDFLEVTPYPNVSNLFIFEWELQSNSSIPLEHINVVHNDEAGWTHGHDMSNELKLDSSAAAASLKTFYGIELIGYWGSEYSDRLLNVLSGFPECVQLVAYDKEERARQRKHQRWLLVHEDLGAFDMDVENFEEDDATYSKTVRVSSSAFEYSKKQVKTSGSNGYYYSRRLEKVLIRTILADDYSLFANYFQEKHGVHLLDPERNPLEVQEVTGYSKDDYQPWSQNVEEMVELATSWDEYPKGFQKVKGLKYLARRKNGLKHPMYPTAPAVAFPAGPSRNSFIEFMESAFINYKDISHLVLHEIGHFIYVNTMSSELRKEWITQGQWYEDPLSPSKWATKNEIAFVSAYAHDKTPGEDFAESIAAFVLNPRLLNSRATQKYTWIKNNLFSGSFYVTSGKHQFEVINLGNQTFYYPGKVKKVHLEVKGSPSENKKVQIHVELLSSKGNKGCAKYAHARFFSEQQTFRDVFFHTADRSQCGFSLFAEFEVNSTESKGKWVVDSMAFTGENEIKRYIGLGSMVLYMYVNNQNEDIEQPIPLVNSVQIYPYNGSGSEDSLLRLSMLVLEDTTLKIHGGTFTNFASMDSESYSYGNHTYTSYDAEFNVDVIDRDYFVSDIATSGFRQVNIEACKAHTNLNVSNLKCFQVMNPVHIPQYCVGSRYYLRQFAVEDDAGNQNILNVTSNKYYADLRSSPRRDRTQPTITGVKVTSKPANDQHDGETEVTVNFGVYDDLSGVFYVYVHLRDPHGGTHSSHVNRTLLPQGKDYKEVTHTILLPKGSMAGTWILDEIKAVDLCKNESRNVYSYSVFVDNS</sequence>
<dbReference type="EMBL" id="NETL01000016">
    <property type="protein sequence ID" value="OTN68405.1"/>
    <property type="molecule type" value="Genomic_DNA"/>
</dbReference>
<comment type="caution">
    <text evidence="2">The sequence shown here is derived from an EMBL/GenBank/DDBJ whole genome shotgun (WGS) entry which is preliminary data.</text>
</comment>
<name>A0A1Y3DYA6_PLAKN</name>
<dbReference type="GO" id="GO:0008237">
    <property type="term" value="F:metallopeptidase activity"/>
    <property type="evidence" value="ECO:0007669"/>
    <property type="project" value="InterPro"/>
</dbReference>
<feature type="chain" id="PRO_5011007833" evidence="1">
    <location>
        <begin position="23"/>
        <end position="998"/>
    </location>
</feature>
<dbReference type="eggNOG" id="ENOG502SR8A">
    <property type="taxonomic scope" value="Eukaryota"/>
</dbReference>
<dbReference type="AlphaFoldDB" id="A0A1Y3DYA6"/>
<dbReference type="Gene3D" id="3.40.390.10">
    <property type="entry name" value="Collagenase (Catalytic Domain)"/>
    <property type="match status" value="1"/>
</dbReference>
<evidence type="ECO:0000313" key="3">
    <source>
        <dbReference type="Proteomes" id="UP000195012"/>
    </source>
</evidence>
<dbReference type="VEuPathDB" id="PlasmoDB:PKNH_0306600"/>
<dbReference type="Proteomes" id="UP000195012">
    <property type="component" value="Unassembled WGS sequence"/>
</dbReference>
<proteinExistence type="predicted"/>
<feature type="signal peptide" evidence="1">
    <location>
        <begin position="1"/>
        <end position="22"/>
    </location>
</feature>